<sequence>TSFDHTRSLIPGHEPLQTPPQPDSSMGRWTISEPSSSEYQPSSPPPMNPPTAGDHRVPTRSQAGCGPSGVEYRTRSPDSPDPDPSGAAGRKKGFSQVASSSPSAQRATRRQKSGNGQGSQPQCRDAPFCTQRCLQGLQSGRGLDESCPNVLLHRQGGGDVKHAITGEDLVSLLKAQLDENIDRCPPLGGCGEYGEPFKLTCTMYGYTVIGKGTTSERWKEVSREANVYKVLRKAQGSAVPVFLGAIDLAKIYFLHGAGAIRHMLVMGWGGRSVGSMELEPWLQQKIRRSNEEIRALGIYHKDLRRENVLWNKELRQA</sequence>
<dbReference type="AlphaFoldDB" id="A0A428RLR0"/>
<comment type="caution">
    <text evidence="2">The sequence shown here is derived from an EMBL/GenBank/DDBJ whole genome shotgun (WGS) entry which is preliminary data.</text>
</comment>
<name>A0A428RLR0_9HYPO</name>
<evidence type="ECO:0000256" key="1">
    <source>
        <dbReference type="SAM" id="MobiDB-lite"/>
    </source>
</evidence>
<dbReference type="EMBL" id="NIZV01000994">
    <property type="protein sequence ID" value="RSL78458.1"/>
    <property type="molecule type" value="Genomic_DNA"/>
</dbReference>
<accession>A0A428RLR0</accession>
<evidence type="ECO:0000313" key="3">
    <source>
        <dbReference type="Proteomes" id="UP000288429"/>
    </source>
</evidence>
<evidence type="ECO:0008006" key="4">
    <source>
        <dbReference type="Google" id="ProtNLM"/>
    </source>
</evidence>
<feature type="non-terminal residue" evidence="2">
    <location>
        <position position="1"/>
    </location>
</feature>
<feature type="region of interest" description="Disordered" evidence="1">
    <location>
        <begin position="1"/>
        <end position="124"/>
    </location>
</feature>
<feature type="compositionally biased region" description="Low complexity" evidence="1">
    <location>
        <begin position="32"/>
        <end position="41"/>
    </location>
</feature>
<feature type="non-terminal residue" evidence="2">
    <location>
        <position position="317"/>
    </location>
</feature>
<proteinExistence type="predicted"/>
<feature type="compositionally biased region" description="Polar residues" evidence="1">
    <location>
        <begin position="96"/>
        <end position="106"/>
    </location>
</feature>
<reference evidence="2 3" key="1">
    <citation type="submission" date="2017-06" db="EMBL/GenBank/DDBJ databases">
        <title>Cmopartive genomic analysis of Ambrosia Fusariam Clade fungi.</title>
        <authorList>
            <person name="Stajich J.E."/>
            <person name="Carrillo J."/>
            <person name="Kijimoto T."/>
            <person name="Eskalen A."/>
            <person name="O'Donnell K."/>
            <person name="Kasson M."/>
        </authorList>
    </citation>
    <scope>NUCLEOTIDE SEQUENCE [LARGE SCALE GENOMIC DNA]</scope>
    <source>
        <strain evidence="2 3">NRRL 20438</strain>
    </source>
</reference>
<organism evidence="2 3">
    <name type="scientific">Fusarium ambrosium</name>
    <dbReference type="NCBI Taxonomy" id="131363"/>
    <lineage>
        <taxon>Eukaryota</taxon>
        <taxon>Fungi</taxon>
        <taxon>Dikarya</taxon>
        <taxon>Ascomycota</taxon>
        <taxon>Pezizomycotina</taxon>
        <taxon>Sordariomycetes</taxon>
        <taxon>Hypocreomycetidae</taxon>
        <taxon>Hypocreales</taxon>
        <taxon>Nectriaceae</taxon>
        <taxon>Fusarium</taxon>
        <taxon>Fusarium solani species complex</taxon>
    </lineage>
</organism>
<dbReference type="Proteomes" id="UP000288429">
    <property type="component" value="Unassembled WGS sequence"/>
</dbReference>
<keyword evidence="3" id="KW-1185">Reference proteome</keyword>
<protein>
    <recommendedName>
        <fullName evidence="4">Protein kinase domain-containing protein</fullName>
    </recommendedName>
</protein>
<gene>
    <name evidence="2" type="ORF">CDV31_017269</name>
</gene>
<evidence type="ECO:0000313" key="2">
    <source>
        <dbReference type="EMBL" id="RSL78458.1"/>
    </source>
</evidence>